<evidence type="ECO:0000259" key="4">
    <source>
        <dbReference type="SMART" id="SM00797"/>
    </source>
</evidence>
<protein>
    <submittedName>
        <fullName evidence="5">Biotin-dependent carboxyltransferase family protein</fullName>
    </submittedName>
</protein>
<keyword evidence="6" id="KW-1185">Reference proteome</keyword>
<dbReference type="Pfam" id="PF02626">
    <property type="entry name" value="CT_A_B"/>
    <property type="match status" value="1"/>
</dbReference>
<dbReference type="SUPFAM" id="SSF50891">
    <property type="entry name" value="Cyclophilin-like"/>
    <property type="match status" value="1"/>
</dbReference>
<dbReference type="InterPro" id="IPR003778">
    <property type="entry name" value="CT_A_B"/>
</dbReference>
<evidence type="ECO:0000256" key="1">
    <source>
        <dbReference type="ARBA" id="ARBA00022741"/>
    </source>
</evidence>
<feature type="domain" description="Carboxyltransferase" evidence="4">
    <location>
        <begin position="23"/>
        <end position="296"/>
    </location>
</feature>
<reference evidence="6" key="1">
    <citation type="journal article" date="2019" name="Int. J. Syst. Evol. Microbiol.">
        <title>The Global Catalogue of Microorganisms (GCM) 10K type strain sequencing project: providing services to taxonomists for standard genome sequencing and annotation.</title>
        <authorList>
            <consortium name="The Broad Institute Genomics Platform"/>
            <consortium name="The Broad Institute Genome Sequencing Center for Infectious Disease"/>
            <person name="Wu L."/>
            <person name="Ma J."/>
        </authorList>
    </citation>
    <scope>NUCLEOTIDE SEQUENCE [LARGE SCALE GENOMIC DNA]</scope>
    <source>
        <strain evidence="6">CCM 7427</strain>
    </source>
</reference>
<dbReference type="PANTHER" id="PTHR43309">
    <property type="entry name" value="5-OXOPROLINASE SUBUNIT C"/>
    <property type="match status" value="1"/>
</dbReference>
<dbReference type="InterPro" id="IPR052708">
    <property type="entry name" value="PxpC"/>
</dbReference>
<keyword evidence="1" id="KW-0547">Nucleotide-binding</keyword>
<dbReference type="Gene3D" id="2.40.100.10">
    <property type="entry name" value="Cyclophilin-like"/>
    <property type="match status" value="1"/>
</dbReference>
<keyword evidence="2" id="KW-0378">Hydrolase</keyword>
<gene>
    <name evidence="5" type="ORF">ACFSX5_00590</name>
</gene>
<evidence type="ECO:0000256" key="3">
    <source>
        <dbReference type="ARBA" id="ARBA00022840"/>
    </source>
</evidence>
<dbReference type="InterPro" id="IPR029000">
    <property type="entry name" value="Cyclophilin-like_dom_sf"/>
</dbReference>
<dbReference type="Proteomes" id="UP001597521">
    <property type="component" value="Unassembled WGS sequence"/>
</dbReference>
<keyword evidence="3" id="KW-0067">ATP-binding</keyword>
<dbReference type="SMART" id="SM00797">
    <property type="entry name" value="AHS2"/>
    <property type="match status" value="1"/>
</dbReference>
<dbReference type="EMBL" id="JBHUNP010000001">
    <property type="protein sequence ID" value="MFD2646286.1"/>
    <property type="molecule type" value="Genomic_DNA"/>
</dbReference>
<name>A0ABW5QG08_9HYPH</name>
<accession>A0ABW5QG08</accession>
<organism evidence="5 6">
    <name type="scientific">Devosia albogilva</name>
    <dbReference type="NCBI Taxonomy" id="429726"/>
    <lineage>
        <taxon>Bacteria</taxon>
        <taxon>Pseudomonadati</taxon>
        <taxon>Pseudomonadota</taxon>
        <taxon>Alphaproteobacteria</taxon>
        <taxon>Hyphomicrobiales</taxon>
        <taxon>Devosiaceae</taxon>
        <taxon>Devosia</taxon>
    </lineage>
</organism>
<evidence type="ECO:0000313" key="5">
    <source>
        <dbReference type="EMBL" id="MFD2646286.1"/>
    </source>
</evidence>
<dbReference type="PANTHER" id="PTHR43309:SF5">
    <property type="entry name" value="5-OXOPROLINASE SUBUNIT C"/>
    <property type="match status" value="1"/>
</dbReference>
<evidence type="ECO:0000313" key="6">
    <source>
        <dbReference type="Proteomes" id="UP001597521"/>
    </source>
</evidence>
<dbReference type="RefSeq" id="WP_386830783.1">
    <property type="nucleotide sequence ID" value="NZ_JBHUNP010000001.1"/>
</dbReference>
<sequence>MLRIVRASPLTTVQDAGRFGALAHGIAASGPMDRRGYEAAGLLAGAGAGGVEFTRAGIEIELVAGRCRVGFAGGDFTAAQGGARVGWPGLVELSAGDRFSVTPGAWGNYGYLRFGGDIDVPLVMGSMATNSRAGLGGLAGRALVAGDEIRIAGKGKPAVTVLPADAPEEGPIRVVWGLHADRFSPAVRERFVASAFRVSMRLDRMGVRLEDTEGVFAATRMLGLVSDAVVPGDIQILGDGAPIVLMRDHQPTGGYPRIGTVISADLDRLAQMRPGTAIAFQPVTVEHAQQLLRSQAG</sequence>
<evidence type="ECO:0000256" key="2">
    <source>
        <dbReference type="ARBA" id="ARBA00022801"/>
    </source>
</evidence>
<comment type="caution">
    <text evidence="5">The sequence shown here is derived from an EMBL/GenBank/DDBJ whole genome shotgun (WGS) entry which is preliminary data.</text>
</comment>
<proteinExistence type="predicted"/>